<evidence type="ECO:0000256" key="1">
    <source>
        <dbReference type="SAM" id="MobiDB-lite"/>
    </source>
</evidence>
<keyword evidence="4" id="KW-1185">Reference proteome</keyword>
<feature type="region of interest" description="Disordered" evidence="1">
    <location>
        <begin position="26"/>
        <end position="48"/>
    </location>
</feature>
<proteinExistence type="predicted"/>
<evidence type="ECO:0000313" key="3">
    <source>
        <dbReference type="EMBL" id="KAB2592735.1"/>
    </source>
</evidence>
<dbReference type="EMBL" id="VYUA01000006">
    <property type="protein sequence ID" value="KAB2592735.1"/>
    <property type="molecule type" value="Genomic_DNA"/>
</dbReference>
<gene>
    <name evidence="3" type="ORF">F5983_09255</name>
</gene>
<feature type="chain" id="PRO_5039224351" description="Lipoprotein" evidence="2">
    <location>
        <begin position="24"/>
        <end position="203"/>
    </location>
</feature>
<name>A0A5N5EPE0_9ACTN</name>
<dbReference type="PROSITE" id="PS51257">
    <property type="entry name" value="PROKAR_LIPOPROTEIN"/>
    <property type="match status" value="1"/>
</dbReference>
<keyword evidence="2" id="KW-0732">Signal</keyword>
<evidence type="ECO:0000256" key="2">
    <source>
        <dbReference type="SAM" id="SignalP"/>
    </source>
</evidence>
<organism evidence="3 4">
    <name type="scientific">Streptomyces arboris</name>
    <dbReference type="NCBI Taxonomy" id="2600619"/>
    <lineage>
        <taxon>Bacteria</taxon>
        <taxon>Bacillati</taxon>
        <taxon>Actinomycetota</taxon>
        <taxon>Actinomycetes</taxon>
        <taxon>Kitasatosporales</taxon>
        <taxon>Streptomycetaceae</taxon>
        <taxon>Streptomyces</taxon>
    </lineage>
</organism>
<reference evidence="3 4" key="1">
    <citation type="submission" date="2019-09" db="EMBL/GenBank/DDBJ databases">
        <authorList>
            <person name="Liu P."/>
        </authorList>
    </citation>
    <scope>NUCLEOTIDE SEQUENCE [LARGE SCALE GENOMIC DNA]</scope>
    <source>
        <strain evidence="3 4">TRM68085</strain>
    </source>
</reference>
<dbReference type="Proteomes" id="UP000326907">
    <property type="component" value="Unassembled WGS sequence"/>
</dbReference>
<accession>A0A5N5EPE0</accession>
<dbReference type="AlphaFoldDB" id="A0A5N5EPE0"/>
<sequence>MRMKRVAVTVGAACLLVSGCGGGGDGASDKAAAPAPSLLPQKLTPPEGKVPEYPEAPDGLPFTEIVAHELERKTLSLANATGKPAGKCPDEVSSKAGTQVTCTVFFKGVDVGWNVTIGDKGWSDSAVEYQAVPQTGLLTREGVARIIFGNNHEIDYALCNDIPEAMAVPFGETTYECEEVWKGKEPTGYNQKVHLTDVGPRVY</sequence>
<feature type="signal peptide" evidence="2">
    <location>
        <begin position="1"/>
        <end position="23"/>
    </location>
</feature>
<protein>
    <recommendedName>
        <fullName evidence="5">Lipoprotein</fullName>
    </recommendedName>
</protein>
<evidence type="ECO:0008006" key="5">
    <source>
        <dbReference type="Google" id="ProtNLM"/>
    </source>
</evidence>
<comment type="caution">
    <text evidence="3">The sequence shown here is derived from an EMBL/GenBank/DDBJ whole genome shotgun (WGS) entry which is preliminary data.</text>
</comment>
<evidence type="ECO:0000313" key="4">
    <source>
        <dbReference type="Proteomes" id="UP000326907"/>
    </source>
</evidence>